<proteinExistence type="inferred from homology"/>
<dbReference type="Pfam" id="PF02875">
    <property type="entry name" value="Mur_ligase_C"/>
    <property type="match status" value="1"/>
</dbReference>
<dbReference type="GO" id="GO:0008841">
    <property type="term" value="F:dihydrofolate synthase activity"/>
    <property type="evidence" value="ECO:0007669"/>
    <property type="project" value="TreeGrafter"/>
</dbReference>
<dbReference type="Gene3D" id="3.90.190.20">
    <property type="entry name" value="Mur ligase, C-terminal domain"/>
    <property type="match status" value="1"/>
</dbReference>
<feature type="domain" description="Mur ligase central" evidence="12">
    <location>
        <begin position="53"/>
        <end position="272"/>
    </location>
</feature>
<organism evidence="13 14">
    <name type="scientific">Candidatus Coatesbacteria bacterium 4484_99</name>
    <dbReference type="NCBI Taxonomy" id="1970774"/>
    <lineage>
        <taxon>Bacteria</taxon>
        <taxon>Candidatus Coatesiibacteriota</taxon>
    </lineage>
</organism>
<evidence type="ECO:0000256" key="4">
    <source>
        <dbReference type="ARBA" id="ARBA00022723"/>
    </source>
</evidence>
<dbReference type="InterPro" id="IPR004101">
    <property type="entry name" value="Mur_ligase_C"/>
</dbReference>
<dbReference type="Pfam" id="PF08245">
    <property type="entry name" value="Mur_ligase_M"/>
    <property type="match status" value="1"/>
</dbReference>
<evidence type="ECO:0000256" key="2">
    <source>
        <dbReference type="ARBA" id="ARBA00013025"/>
    </source>
</evidence>
<dbReference type="InterPro" id="IPR036565">
    <property type="entry name" value="Mur-like_cat_sf"/>
</dbReference>
<evidence type="ECO:0000259" key="12">
    <source>
        <dbReference type="Pfam" id="PF08245"/>
    </source>
</evidence>
<dbReference type="GO" id="GO:0005524">
    <property type="term" value="F:ATP binding"/>
    <property type="evidence" value="ECO:0007669"/>
    <property type="project" value="UniProtKB-KW"/>
</dbReference>
<dbReference type="PANTHER" id="PTHR11136:SF0">
    <property type="entry name" value="DIHYDROFOLATE SYNTHETASE-RELATED"/>
    <property type="match status" value="1"/>
</dbReference>
<keyword evidence="3 10" id="KW-0436">Ligase</keyword>
<dbReference type="EMBL" id="NATQ01000011">
    <property type="protein sequence ID" value="OQX91131.1"/>
    <property type="molecule type" value="Genomic_DNA"/>
</dbReference>
<dbReference type="NCBIfam" id="TIGR01499">
    <property type="entry name" value="folC"/>
    <property type="match status" value="1"/>
</dbReference>
<dbReference type="GO" id="GO:0004326">
    <property type="term" value="F:tetrahydrofolylpolyglutamate synthase activity"/>
    <property type="evidence" value="ECO:0007669"/>
    <property type="project" value="UniProtKB-EC"/>
</dbReference>
<evidence type="ECO:0000256" key="9">
    <source>
        <dbReference type="ARBA" id="ARBA00047493"/>
    </source>
</evidence>
<dbReference type="Proteomes" id="UP000192611">
    <property type="component" value="Unassembled WGS sequence"/>
</dbReference>
<gene>
    <name evidence="13" type="ORF">B6D57_00905</name>
</gene>
<name>A0A1W9S2Q6_9BACT</name>
<dbReference type="PIRSF" id="PIRSF001563">
    <property type="entry name" value="Folylpolyglu_synth"/>
    <property type="match status" value="1"/>
</dbReference>
<keyword evidence="7" id="KW-0460">Magnesium</keyword>
<dbReference type="GO" id="GO:0046872">
    <property type="term" value="F:metal ion binding"/>
    <property type="evidence" value="ECO:0007669"/>
    <property type="project" value="UniProtKB-KW"/>
</dbReference>
<evidence type="ECO:0000256" key="7">
    <source>
        <dbReference type="ARBA" id="ARBA00022842"/>
    </source>
</evidence>
<keyword evidence="4" id="KW-0479">Metal-binding</keyword>
<evidence type="ECO:0000256" key="8">
    <source>
        <dbReference type="ARBA" id="ARBA00030592"/>
    </source>
</evidence>
<evidence type="ECO:0000256" key="3">
    <source>
        <dbReference type="ARBA" id="ARBA00022598"/>
    </source>
</evidence>
<dbReference type="AlphaFoldDB" id="A0A1W9S2Q6"/>
<dbReference type="InterPro" id="IPR036615">
    <property type="entry name" value="Mur_ligase_C_dom_sf"/>
</dbReference>
<dbReference type="InterPro" id="IPR013221">
    <property type="entry name" value="Mur_ligase_cen"/>
</dbReference>
<comment type="catalytic activity">
    <reaction evidence="9">
        <text>(6S)-5,6,7,8-tetrahydrofolyl-(gamma-L-Glu)(n) + L-glutamate + ATP = (6S)-5,6,7,8-tetrahydrofolyl-(gamma-L-Glu)(n+1) + ADP + phosphate + H(+)</text>
        <dbReference type="Rhea" id="RHEA:10580"/>
        <dbReference type="Rhea" id="RHEA-COMP:14738"/>
        <dbReference type="Rhea" id="RHEA-COMP:14740"/>
        <dbReference type="ChEBI" id="CHEBI:15378"/>
        <dbReference type="ChEBI" id="CHEBI:29985"/>
        <dbReference type="ChEBI" id="CHEBI:30616"/>
        <dbReference type="ChEBI" id="CHEBI:43474"/>
        <dbReference type="ChEBI" id="CHEBI:141005"/>
        <dbReference type="ChEBI" id="CHEBI:456216"/>
        <dbReference type="EC" id="6.3.2.17"/>
    </reaction>
</comment>
<feature type="domain" description="Mur ligase C-terminal" evidence="11">
    <location>
        <begin position="299"/>
        <end position="419"/>
    </location>
</feature>
<evidence type="ECO:0000313" key="14">
    <source>
        <dbReference type="Proteomes" id="UP000192611"/>
    </source>
</evidence>
<dbReference type="GO" id="GO:0005737">
    <property type="term" value="C:cytoplasm"/>
    <property type="evidence" value="ECO:0007669"/>
    <property type="project" value="TreeGrafter"/>
</dbReference>
<dbReference type="EC" id="6.3.2.17" evidence="2"/>
<reference evidence="14" key="1">
    <citation type="submission" date="2017-03" db="EMBL/GenBank/DDBJ databases">
        <title>Novel pathways for hydrocarbon cycling and metabolic interdependencies in hydrothermal sediment communities.</title>
        <authorList>
            <person name="Dombrowski N."/>
            <person name="Seitz K."/>
            <person name="Teske A."/>
            <person name="Baker B."/>
        </authorList>
    </citation>
    <scope>NUCLEOTIDE SEQUENCE [LARGE SCALE GENOMIC DNA]</scope>
</reference>
<accession>A0A1W9S2Q6</accession>
<protein>
    <recommendedName>
        <fullName evidence="2">tetrahydrofolate synthase</fullName>
        <ecNumber evidence="2">6.3.2.17</ecNumber>
    </recommendedName>
    <alternativeName>
        <fullName evidence="8">Tetrahydrofolylpolyglutamate synthase</fullName>
    </alternativeName>
</protein>
<evidence type="ECO:0000313" key="13">
    <source>
        <dbReference type="EMBL" id="OQX91131.1"/>
    </source>
</evidence>
<dbReference type="SUPFAM" id="SSF53623">
    <property type="entry name" value="MurD-like peptide ligases, catalytic domain"/>
    <property type="match status" value="1"/>
</dbReference>
<dbReference type="SUPFAM" id="SSF53244">
    <property type="entry name" value="MurD-like peptide ligases, peptide-binding domain"/>
    <property type="match status" value="1"/>
</dbReference>
<evidence type="ECO:0000256" key="6">
    <source>
        <dbReference type="ARBA" id="ARBA00022840"/>
    </source>
</evidence>
<dbReference type="InterPro" id="IPR001645">
    <property type="entry name" value="Folylpolyglutamate_synth"/>
</dbReference>
<comment type="caution">
    <text evidence="13">The sequence shown here is derived from an EMBL/GenBank/DDBJ whole genome shotgun (WGS) entry which is preliminary data.</text>
</comment>
<evidence type="ECO:0000259" key="11">
    <source>
        <dbReference type="Pfam" id="PF02875"/>
    </source>
</evidence>
<dbReference type="PANTHER" id="PTHR11136">
    <property type="entry name" value="FOLYLPOLYGLUTAMATE SYNTHASE-RELATED"/>
    <property type="match status" value="1"/>
</dbReference>
<keyword evidence="5 10" id="KW-0547">Nucleotide-binding</keyword>
<evidence type="ECO:0000256" key="1">
    <source>
        <dbReference type="ARBA" id="ARBA00008276"/>
    </source>
</evidence>
<evidence type="ECO:0000256" key="10">
    <source>
        <dbReference type="PIRNR" id="PIRNR001563"/>
    </source>
</evidence>
<evidence type="ECO:0000256" key="5">
    <source>
        <dbReference type="ARBA" id="ARBA00022741"/>
    </source>
</evidence>
<dbReference type="Gene3D" id="3.40.1190.10">
    <property type="entry name" value="Mur-like, catalytic domain"/>
    <property type="match status" value="1"/>
</dbReference>
<keyword evidence="6 10" id="KW-0067">ATP-binding</keyword>
<comment type="similarity">
    <text evidence="1 10">Belongs to the folylpolyglutamate synthase family.</text>
</comment>
<sequence length="436" mass="48574">MMDYCQALEYLYTHTDYERDIPKKGMWRDHTSLKGLLTALGDPQDYLTRVNIVGTNGKGSTGAILSSILMNAQYKVGFYSSPHLRSIRERIQIDGKPIDKNAFATCMNDIKMAGDTKLRRRGFRTVFEILTALAFYHFWREGVDIAIMEAGMGGRLDATNIGRPDILCITPISYDHCNILGNDILDIAREKVCIIKENQLVASAPQKPEVTNLIKEYVRKKKAQLFTIKDDLKLELIHIDKTYTIFKVDGVEYKTHLIGHHQAKNCALAILTAKLLKHLNLTVSDEAIREGISRARWPGRFMFLNGNPDLILDGAHNPEGLNMFISTVKKIFPGVKPIAIVGINSNKDISTMLKMIGGFTGKVIFTSSNHPHASKPAELMSIFKRYCSNGSLKATTSVEEALKVARGMSNGAPIIITGSLYLIGDILDILDVEVFP</sequence>